<feature type="compositionally biased region" description="Basic residues" evidence="1">
    <location>
        <begin position="71"/>
        <end position="85"/>
    </location>
</feature>
<feature type="compositionally biased region" description="Low complexity" evidence="1">
    <location>
        <begin position="206"/>
        <end position="222"/>
    </location>
</feature>
<protein>
    <submittedName>
        <fullName evidence="2">Uncharacterized protein</fullName>
    </submittedName>
</protein>
<sequence>MRAELQRQDDAGVASGKQAGDCGVRGGQPGLDAGARLHSRRVGGGAAAARARVCDGECGWRVRDGRVLARHPRRAAAARQRRRRPGLSTGRRAVAPGHAHLLSSTCGAPTTSLSRLSSSTIGNTSANTHSNSTSLDAQEAARRHLLRQVRQTKPPAGSGSALLREAGSGSATNNPALSQPAGFNSTSFSGAVSSQPASLPSTVLTSSVAAAATDASAFSSDSMDNDMDNDIDSDQSS</sequence>
<gene>
    <name evidence="2" type="ORF">HK100_000465</name>
</gene>
<name>A0AAD5T066_9FUNG</name>
<dbReference type="AlphaFoldDB" id="A0AAD5T066"/>
<feature type="compositionally biased region" description="Low complexity" evidence="1">
    <location>
        <begin position="110"/>
        <end position="134"/>
    </location>
</feature>
<reference evidence="2" key="1">
    <citation type="submission" date="2020-05" db="EMBL/GenBank/DDBJ databases">
        <title>Phylogenomic resolution of chytrid fungi.</title>
        <authorList>
            <person name="Stajich J.E."/>
            <person name="Amses K."/>
            <person name="Simmons R."/>
            <person name="Seto K."/>
            <person name="Myers J."/>
            <person name="Bonds A."/>
            <person name="Quandt C.A."/>
            <person name="Barry K."/>
            <person name="Liu P."/>
            <person name="Grigoriev I."/>
            <person name="Longcore J.E."/>
            <person name="James T.Y."/>
        </authorList>
    </citation>
    <scope>NUCLEOTIDE SEQUENCE</scope>
    <source>
        <strain evidence="2">JEL0513</strain>
    </source>
</reference>
<evidence type="ECO:0000313" key="2">
    <source>
        <dbReference type="EMBL" id="KAJ3119141.1"/>
    </source>
</evidence>
<feature type="compositionally biased region" description="Polar residues" evidence="1">
    <location>
        <begin position="169"/>
        <end position="205"/>
    </location>
</feature>
<feature type="compositionally biased region" description="Basic and acidic residues" evidence="1">
    <location>
        <begin position="1"/>
        <end position="10"/>
    </location>
</feature>
<dbReference type="Proteomes" id="UP001211907">
    <property type="component" value="Unassembled WGS sequence"/>
</dbReference>
<feature type="region of interest" description="Disordered" evidence="1">
    <location>
        <begin position="71"/>
        <end position="237"/>
    </location>
</feature>
<proteinExistence type="predicted"/>
<organism evidence="2 3">
    <name type="scientific">Physocladia obscura</name>
    <dbReference type="NCBI Taxonomy" id="109957"/>
    <lineage>
        <taxon>Eukaryota</taxon>
        <taxon>Fungi</taxon>
        <taxon>Fungi incertae sedis</taxon>
        <taxon>Chytridiomycota</taxon>
        <taxon>Chytridiomycota incertae sedis</taxon>
        <taxon>Chytridiomycetes</taxon>
        <taxon>Chytridiales</taxon>
        <taxon>Chytriomycetaceae</taxon>
        <taxon>Physocladia</taxon>
    </lineage>
</organism>
<accession>A0AAD5T066</accession>
<feature type="region of interest" description="Disordered" evidence="1">
    <location>
        <begin position="1"/>
        <end position="35"/>
    </location>
</feature>
<keyword evidence="3" id="KW-1185">Reference proteome</keyword>
<evidence type="ECO:0000256" key="1">
    <source>
        <dbReference type="SAM" id="MobiDB-lite"/>
    </source>
</evidence>
<feature type="compositionally biased region" description="Acidic residues" evidence="1">
    <location>
        <begin position="223"/>
        <end position="237"/>
    </location>
</feature>
<dbReference type="EMBL" id="JADGJH010001094">
    <property type="protein sequence ID" value="KAJ3119141.1"/>
    <property type="molecule type" value="Genomic_DNA"/>
</dbReference>
<evidence type="ECO:0000313" key="3">
    <source>
        <dbReference type="Proteomes" id="UP001211907"/>
    </source>
</evidence>
<comment type="caution">
    <text evidence="2">The sequence shown here is derived from an EMBL/GenBank/DDBJ whole genome shotgun (WGS) entry which is preliminary data.</text>
</comment>